<evidence type="ECO:0000256" key="3">
    <source>
        <dbReference type="ARBA" id="ARBA00004651"/>
    </source>
</evidence>
<evidence type="ECO:0000256" key="8">
    <source>
        <dbReference type="ARBA" id="ARBA00022679"/>
    </source>
</evidence>
<keyword evidence="13 18" id="KW-0472">Membrane</keyword>
<feature type="transmembrane region" description="Helical" evidence="18">
    <location>
        <begin position="336"/>
        <end position="356"/>
    </location>
</feature>
<protein>
    <recommendedName>
        <fullName evidence="6">dolichyl-phosphooligosaccharide-protein glycotransferase</fullName>
        <ecNumber evidence="6">2.4.99.21</ecNumber>
    </recommendedName>
    <alternativeName>
        <fullName evidence="15">Oligosaccharyl transferase</fullName>
    </alternativeName>
</protein>
<comment type="pathway">
    <text evidence="4">Protein modification; protein glycosylation.</text>
</comment>
<evidence type="ECO:0000256" key="17">
    <source>
        <dbReference type="SAM" id="MobiDB-lite"/>
    </source>
</evidence>
<feature type="transmembrane region" description="Helical" evidence="18">
    <location>
        <begin position="491"/>
        <end position="515"/>
    </location>
</feature>
<dbReference type="Gene3D" id="2.60.40.3390">
    <property type="match status" value="1"/>
</dbReference>
<dbReference type="EC" id="2.4.99.21" evidence="6"/>
<dbReference type="Proteomes" id="UP000187321">
    <property type="component" value="Chromosome"/>
</dbReference>
<keyword evidence="7" id="KW-0328">Glycosyltransferase</keyword>
<keyword evidence="10" id="KW-0479">Metal-binding</keyword>
<dbReference type="Gene3D" id="3.40.50.12610">
    <property type="match status" value="1"/>
</dbReference>
<dbReference type="EMBL" id="CP019327">
    <property type="protein sequence ID" value="APX96715.1"/>
    <property type="molecule type" value="Genomic_DNA"/>
</dbReference>
<gene>
    <name evidence="22" type="ORF">BB347_08850</name>
    <name evidence="23" type="ORF">SAMN05421809_1489</name>
</gene>
<feature type="transmembrane region" description="Helical" evidence="18">
    <location>
        <begin position="151"/>
        <end position="171"/>
    </location>
</feature>
<feature type="domain" description="Oligosaccharyl transferase STT3 N-terminal" evidence="19">
    <location>
        <begin position="43"/>
        <end position="500"/>
    </location>
</feature>
<dbReference type="InterPro" id="IPR054479">
    <property type="entry name" value="AglB-like_core"/>
</dbReference>
<dbReference type="GO" id="GO:0046872">
    <property type="term" value="F:metal ion binding"/>
    <property type="evidence" value="ECO:0007669"/>
    <property type="project" value="UniProtKB-KW"/>
</dbReference>
<evidence type="ECO:0000256" key="10">
    <source>
        <dbReference type="ARBA" id="ARBA00022723"/>
    </source>
</evidence>
<dbReference type="GeneID" id="30956047"/>
<feature type="region of interest" description="Disordered" evidence="17">
    <location>
        <begin position="921"/>
        <end position="999"/>
    </location>
</feature>
<dbReference type="Pfam" id="PF18079">
    <property type="entry name" value="AglB_L1"/>
    <property type="match status" value="1"/>
</dbReference>
<comment type="cofactor">
    <cofactor evidence="1">
        <name>Mn(2+)</name>
        <dbReference type="ChEBI" id="CHEBI:29035"/>
    </cofactor>
</comment>
<comment type="similarity">
    <text evidence="5">Belongs to the STT3 family.</text>
</comment>
<dbReference type="RefSeq" id="WP_076580660.1">
    <property type="nucleotide sequence ID" value="NZ_CP019327.1"/>
</dbReference>
<feature type="transmembrane region" description="Helical" evidence="18">
    <location>
        <begin position="450"/>
        <end position="471"/>
    </location>
</feature>
<dbReference type="InterPro" id="IPR003674">
    <property type="entry name" value="Oligo_trans_STT3"/>
</dbReference>
<keyword evidence="14" id="KW-0464">Manganese</keyword>
<reference evidence="23 24" key="2">
    <citation type="submission" date="2017-01" db="EMBL/GenBank/DDBJ databases">
        <authorList>
            <person name="Mah S.A."/>
            <person name="Swanson W.J."/>
            <person name="Moy G.W."/>
            <person name="Vacquier V.D."/>
        </authorList>
    </citation>
    <scope>NUCLEOTIDE SEQUENCE [LARGE SCALE GENOMIC DNA]</scope>
    <source>
        <strain evidence="23 24">CGMCC 1.8909</strain>
    </source>
</reference>
<dbReference type="InterPro" id="IPR048307">
    <property type="entry name" value="STT3_N"/>
</dbReference>
<dbReference type="UniPathway" id="UPA00378"/>
<evidence type="ECO:0000256" key="5">
    <source>
        <dbReference type="ARBA" id="ARBA00010810"/>
    </source>
</evidence>
<dbReference type="PANTHER" id="PTHR13872">
    <property type="entry name" value="DOLICHYL-DIPHOSPHOOLIGOSACCHARIDE--PROTEIN GLYCOSYLTRANSFERASE SUBUNIT"/>
    <property type="match status" value="1"/>
</dbReference>
<feature type="transmembrane region" description="Helical" evidence="18">
    <location>
        <begin position="246"/>
        <end position="264"/>
    </location>
</feature>
<evidence type="ECO:0000313" key="25">
    <source>
        <dbReference type="Proteomes" id="UP000187321"/>
    </source>
</evidence>
<evidence type="ECO:0000256" key="11">
    <source>
        <dbReference type="ARBA" id="ARBA00022842"/>
    </source>
</evidence>
<dbReference type="Proteomes" id="UP000185687">
    <property type="component" value="Unassembled WGS sequence"/>
</dbReference>
<name>A0A1N7C2W5_9EURY</name>
<evidence type="ECO:0000256" key="2">
    <source>
        <dbReference type="ARBA" id="ARBA00001946"/>
    </source>
</evidence>
<dbReference type="InterPro" id="IPR041154">
    <property type="entry name" value="AglB_P1"/>
</dbReference>
<evidence type="ECO:0000259" key="19">
    <source>
        <dbReference type="Pfam" id="PF02516"/>
    </source>
</evidence>
<feature type="region of interest" description="Disordered" evidence="17">
    <location>
        <begin position="775"/>
        <end position="794"/>
    </location>
</feature>
<organism evidence="23 24">
    <name type="scientific">Natronorubrum daqingense</name>
    <dbReference type="NCBI Taxonomy" id="588898"/>
    <lineage>
        <taxon>Archaea</taxon>
        <taxon>Methanobacteriati</taxon>
        <taxon>Methanobacteriota</taxon>
        <taxon>Stenosarchaea group</taxon>
        <taxon>Halobacteria</taxon>
        <taxon>Halobacteriales</taxon>
        <taxon>Natrialbaceae</taxon>
        <taxon>Natronorubrum</taxon>
    </lineage>
</organism>
<feature type="domain" description="Archaeal glycosylation protein B peripheral" evidence="20">
    <location>
        <begin position="845"/>
        <end position="935"/>
    </location>
</feature>
<feature type="transmembrane region" description="Helical" evidence="18">
    <location>
        <begin position="122"/>
        <end position="144"/>
    </location>
</feature>
<keyword evidence="11" id="KW-0460">Magnesium</keyword>
<reference evidence="22 25" key="1">
    <citation type="submission" date="2017-01" db="EMBL/GenBank/DDBJ databases">
        <title>Complete genome sequence of Haloterrigena daqingensis type strain (JX313T).</title>
        <authorList>
            <person name="Shuang W."/>
        </authorList>
    </citation>
    <scope>NUCLEOTIDE SEQUENCE [LARGE SCALE GENOMIC DNA]</scope>
    <source>
        <strain evidence="22 25">JX313</strain>
    </source>
</reference>
<feature type="transmembrane region" description="Helical" evidence="18">
    <location>
        <begin position="428"/>
        <end position="444"/>
    </location>
</feature>
<sequence length="999" mass="110405">MSTDTEHVDEGVAASPSLLETWRDWYHLPLIGVVILFMFVTRVLSYGNFITDDGRPALNAVDSWYHWRTVEWTAENYPNTMPYEIWTGFPTGNYVGQFGTLFDQIIVTVAMIVGLGDPSSSTLYSVALLTVPAMAALVAIPVFYMGRRLGGTIGGLVSIAVLALAPGTFFYRSTVGQLQHHVAEVLFMALAVLSMMVALRVAEREQPIYELVADRDWDALREPAKYSALAGIALSLYLWVWPPGVVLVGIFAVFFTVQLCLDYVRGTSPDHLAFVGAISMAIPALFMLVMIEEVSLGSTTSFGLLQPIAAALVAFGCLFMAGLARVWNSREIDRRYYPAAIGGLLLGAFVVMWLALPDLYDTFVGNLTGRLLPLDPSETGLTVSEVQPPDDFNAHVFGEFGAAFYTMLAGLAFLVARPFLGREFRAEYTLVIIWSLFLISMTATQTRFSYYLVLAVAVVNAIFVADVVRFFDLDIRGGVDSLRQVETYQIIVLVLVAMLVFVPLLTPMAGGATAWQQGQNMGPHHEAMTWEESNHWLAENTPEPGNWGEDENADQLDYMGTYEYPEDGDYDYPAGSYGVMSWWDYGHLITTQGERMPHSNPFQQHADSSSAFLTAESEDRGELVLDTIAAGENPTDLSDQELETYAEEAGDEEMRYVMIDSAMASSKFNAISQWSGPDYGYYMTPSDHDTGEHLNVEDLQEDFDEAPFHETMLAQLYYDDADGMEHYRAVHESEETPPMLIGTTAEVYDSQVIDPQAEAAQDLEEMGYSDGDVIHVDDGELAAPGEGQPSMSIGPMTEAELSQIQQDPMNELIDLQVGEPVQTFERVDGATLSGEVDDEDDLLDDNATATVDVDLETNADREFTYTQEVDVEDDGSFEVTVPYATDDELGVEDGYTDSDVMATGDYNVSVGEFGEDGYETQTEVPEEAVVHGETVTLEDFEQTELEEPEEADDDELDADDEQIDDDEMEDELEIDEDELEDEMADAEDEDDGAGEDPAE</sequence>
<evidence type="ECO:0000256" key="12">
    <source>
        <dbReference type="ARBA" id="ARBA00022989"/>
    </source>
</evidence>
<evidence type="ECO:0000313" key="22">
    <source>
        <dbReference type="EMBL" id="APX96715.1"/>
    </source>
</evidence>
<feature type="domain" description="AglB-like core" evidence="21">
    <location>
        <begin position="528"/>
        <end position="629"/>
    </location>
</feature>
<dbReference type="Pfam" id="PF02516">
    <property type="entry name" value="STT3"/>
    <property type="match status" value="1"/>
</dbReference>
<evidence type="ECO:0000259" key="21">
    <source>
        <dbReference type="Pfam" id="PF22627"/>
    </source>
</evidence>
<evidence type="ECO:0000256" key="18">
    <source>
        <dbReference type="SAM" id="Phobius"/>
    </source>
</evidence>
<feature type="transmembrane region" description="Helical" evidence="18">
    <location>
        <begin position="94"/>
        <end position="116"/>
    </location>
</feature>
<proteinExistence type="inferred from homology"/>
<evidence type="ECO:0000256" key="7">
    <source>
        <dbReference type="ARBA" id="ARBA00022676"/>
    </source>
</evidence>
<dbReference type="NCBIfam" id="TIGR04154">
    <property type="entry name" value="archaeo_STT3"/>
    <property type="match status" value="1"/>
</dbReference>
<evidence type="ECO:0000256" key="14">
    <source>
        <dbReference type="ARBA" id="ARBA00023211"/>
    </source>
</evidence>
<comment type="cofactor">
    <cofactor evidence="2">
        <name>Mg(2+)</name>
        <dbReference type="ChEBI" id="CHEBI:18420"/>
    </cofactor>
</comment>
<dbReference type="InterPro" id="IPR026410">
    <property type="entry name" value="OlisacTrfase_arch"/>
</dbReference>
<keyword evidence="24" id="KW-1185">Reference proteome</keyword>
<dbReference type="EMBL" id="FTNP01000002">
    <property type="protein sequence ID" value="SIR57936.1"/>
    <property type="molecule type" value="Genomic_DNA"/>
</dbReference>
<evidence type="ECO:0000256" key="13">
    <source>
        <dbReference type="ARBA" id="ARBA00023136"/>
    </source>
</evidence>
<dbReference type="STRING" id="588898.BB347_08850"/>
<feature type="compositionally biased region" description="Acidic residues" evidence="17">
    <location>
        <begin position="936"/>
        <end position="999"/>
    </location>
</feature>
<evidence type="ECO:0000259" key="20">
    <source>
        <dbReference type="Pfam" id="PF18079"/>
    </source>
</evidence>
<dbReference type="PANTHER" id="PTHR13872:SF1">
    <property type="entry name" value="DOLICHYL-DIPHOSPHOOLIGOSACCHARIDE--PROTEIN GLYCOSYLTRANSFERASE SUBUNIT STT3B"/>
    <property type="match status" value="1"/>
</dbReference>
<evidence type="ECO:0000256" key="6">
    <source>
        <dbReference type="ARBA" id="ARBA00012602"/>
    </source>
</evidence>
<dbReference type="GO" id="GO:0005886">
    <property type="term" value="C:plasma membrane"/>
    <property type="evidence" value="ECO:0007669"/>
    <property type="project" value="UniProtKB-SubCell"/>
</dbReference>
<dbReference type="AlphaFoldDB" id="A0A1N7C2W5"/>
<comment type="subcellular location">
    <subcellularLocation>
        <location evidence="3">Cell membrane</location>
        <topology evidence="3">Multi-pass membrane protein</topology>
    </subcellularLocation>
</comment>
<keyword evidence="9 18" id="KW-0812">Transmembrane</keyword>
<feature type="transmembrane region" description="Helical" evidence="18">
    <location>
        <begin position="396"/>
        <end position="416"/>
    </location>
</feature>
<evidence type="ECO:0000256" key="9">
    <source>
        <dbReference type="ARBA" id="ARBA00022692"/>
    </source>
</evidence>
<feature type="transmembrane region" description="Helical" evidence="18">
    <location>
        <begin position="271"/>
        <end position="291"/>
    </location>
</feature>
<keyword evidence="12 18" id="KW-1133">Transmembrane helix</keyword>
<evidence type="ECO:0000313" key="24">
    <source>
        <dbReference type="Proteomes" id="UP000185687"/>
    </source>
</evidence>
<feature type="transmembrane region" description="Helical" evidence="18">
    <location>
        <begin position="25"/>
        <end position="45"/>
    </location>
</feature>
<dbReference type="GO" id="GO:0004576">
    <property type="term" value="F:oligosaccharyl transferase activity"/>
    <property type="evidence" value="ECO:0007669"/>
    <property type="project" value="InterPro"/>
</dbReference>
<feature type="transmembrane region" description="Helical" evidence="18">
    <location>
        <begin position="303"/>
        <end position="324"/>
    </location>
</feature>
<accession>A0A1N7C2W5</accession>
<keyword evidence="8 23" id="KW-0808">Transferase</keyword>
<feature type="transmembrane region" description="Helical" evidence="18">
    <location>
        <begin position="183"/>
        <end position="202"/>
    </location>
</feature>
<evidence type="ECO:0000256" key="1">
    <source>
        <dbReference type="ARBA" id="ARBA00001936"/>
    </source>
</evidence>
<evidence type="ECO:0000313" key="23">
    <source>
        <dbReference type="EMBL" id="SIR57936.1"/>
    </source>
</evidence>
<dbReference type="Pfam" id="PF22627">
    <property type="entry name" value="AglB_core-like"/>
    <property type="match status" value="1"/>
</dbReference>
<comment type="catalytic activity">
    <reaction evidence="16">
        <text>an archaeal dolichyl phosphooligosaccharide + [protein]-L-asparagine = an archaeal dolichyl phosphate + a glycoprotein with the oligosaccharide chain attached by N-beta-D-glycosyl linkage to a protein L-asparagine.</text>
        <dbReference type="EC" id="2.4.99.21"/>
    </reaction>
</comment>
<dbReference type="OrthoDB" id="82393at2157"/>
<evidence type="ECO:0000256" key="16">
    <source>
        <dbReference type="ARBA" id="ARBA00034066"/>
    </source>
</evidence>
<evidence type="ECO:0000256" key="4">
    <source>
        <dbReference type="ARBA" id="ARBA00004922"/>
    </source>
</evidence>
<evidence type="ECO:0000256" key="15">
    <source>
        <dbReference type="ARBA" id="ARBA00030679"/>
    </source>
</evidence>
<dbReference type="KEGG" id="hda:BB347_08850"/>